<keyword evidence="2" id="KW-1185">Reference proteome</keyword>
<reference evidence="2" key="1">
    <citation type="journal article" date="2019" name="Int. J. Syst. Evol. Microbiol.">
        <title>The Global Catalogue of Microorganisms (GCM) 10K type strain sequencing project: providing services to taxonomists for standard genome sequencing and annotation.</title>
        <authorList>
            <consortium name="The Broad Institute Genomics Platform"/>
            <consortium name="The Broad Institute Genome Sequencing Center for Infectious Disease"/>
            <person name="Wu L."/>
            <person name="Ma J."/>
        </authorList>
    </citation>
    <scope>NUCLEOTIDE SEQUENCE [LARGE SCALE GENOMIC DNA]</scope>
    <source>
        <strain evidence="2">CCUG 58411</strain>
    </source>
</reference>
<name>A0ABW3PCF0_9PROT</name>
<gene>
    <name evidence="1" type="ORF">ACFQ2T_04945</name>
</gene>
<evidence type="ECO:0000313" key="1">
    <source>
        <dbReference type="EMBL" id="MFD1121840.1"/>
    </source>
</evidence>
<comment type="caution">
    <text evidence="1">The sequence shown here is derived from an EMBL/GenBank/DDBJ whole genome shotgun (WGS) entry which is preliminary data.</text>
</comment>
<accession>A0ABW3PCF0</accession>
<evidence type="ECO:0000313" key="2">
    <source>
        <dbReference type="Proteomes" id="UP001597206"/>
    </source>
</evidence>
<organism evidence="1 2">
    <name type="scientific">Methylophilus flavus</name>
    <dbReference type="NCBI Taxonomy" id="640084"/>
    <lineage>
        <taxon>Bacteria</taxon>
        <taxon>Pseudomonadati</taxon>
        <taxon>Pseudomonadota</taxon>
        <taxon>Betaproteobacteria</taxon>
        <taxon>Nitrosomonadales</taxon>
        <taxon>Methylophilaceae</taxon>
        <taxon>Methylophilus</taxon>
    </lineage>
</organism>
<protein>
    <submittedName>
        <fullName evidence="1">Uncharacterized protein</fullName>
    </submittedName>
</protein>
<sequence>MKQKQTAILSSAVNGATINTQEAGFLPGMQVVVDLYAPVGAFSGTVKSQTSVDGSTWVDAGTPWVTTAGGLNSQVITLAQFFRIVTTAYASGSVQGRILSDIGG</sequence>
<dbReference type="RefSeq" id="WP_379031305.1">
    <property type="nucleotide sequence ID" value="NZ_JBHTLN010000001.1"/>
</dbReference>
<dbReference type="EMBL" id="JBHTLN010000001">
    <property type="protein sequence ID" value="MFD1121840.1"/>
    <property type="molecule type" value="Genomic_DNA"/>
</dbReference>
<proteinExistence type="predicted"/>
<dbReference type="Proteomes" id="UP001597206">
    <property type="component" value="Unassembled WGS sequence"/>
</dbReference>